<accession>A0A4T2A1B0</accession>
<comment type="caution">
    <text evidence="1">The sequence shown here is derived from an EMBL/GenBank/DDBJ whole genome shotgun (WGS) entry which is preliminary data.</text>
</comment>
<keyword evidence="2" id="KW-1185">Reference proteome</keyword>
<dbReference type="EMBL" id="RFLV01000001">
    <property type="protein sequence ID" value="TIH10805.1"/>
    <property type="molecule type" value="Genomic_DNA"/>
</dbReference>
<dbReference type="OrthoDB" id="7013696at2"/>
<dbReference type="Proteomes" id="UP000307541">
    <property type="component" value="Unassembled WGS sequence"/>
</dbReference>
<protein>
    <submittedName>
        <fullName evidence="1">Uncharacterized protein</fullName>
    </submittedName>
</protein>
<name>A0A4T2A1B0_9PSED</name>
<evidence type="ECO:0000313" key="2">
    <source>
        <dbReference type="Proteomes" id="UP000307541"/>
    </source>
</evidence>
<dbReference type="AlphaFoldDB" id="A0A4T2A1B0"/>
<dbReference type="RefSeq" id="WP_136664083.1">
    <property type="nucleotide sequence ID" value="NZ_RFLV01000001.1"/>
</dbReference>
<evidence type="ECO:0000313" key="1">
    <source>
        <dbReference type="EMBL" id="TIH10805.1"/>
    </source>
</evidence>
<reference evidence="1 2" key="1">
    <citation type="submission" date="2018-10" db="EMBL/GenBank/DDBJ databases">
        <title>Pseudomonas leptonychotis sp. nov., isolated from Weddell seals in Antarctica.</title>
        <authorList>
            <person name="Novakova D."/>
            <person name="Svec P."/>
            <person name="Kralova S."/>
            <person name="Kristofova L."/>
            <person name="Zeman M."/>
            <person name="Pantucek R."/>
            <person name="Maslanova I."/>
            <person name="Sedlacek I."/>
        </authorList>
    </citation>
    <scope>NUCLEOTIDE SEQUENCE [LARGE SCALE GENOMIC DNA]</scope>
    <source>
        <strain evidence="1 2">CCM 8849</strain>
    </source>
</reference>
<gene>
    <name evidence="1" type="ORF">D8779_09045</name>
</gene>
<sequence>MQAQTPEVSSEKATTPRYDTIVIRGAKGQNVPKEVDGGEVVAWSRGHELAAMDALEEFVADMADGNCSQPEHLTHGAAYAMNLMRRRRDLGWDAGEPNPERVSVDGWTHDKPAAPGAYWVRGNLLQADALVQVKEFSGALCCNLHGITSEQKFGFTIHQLSEDFEWLGPLAPMGGRHD</sequence>
<organism evidence="1 2">
    <name type="scientific">Pseudomonas leptonychotis</name>
    <dbReference type="NCBI Taxonomy" id="2448482"/>
    <lineage>
        <taxon>Bacteria</taxon>
        <taxon>Pseudomonadati</taxon>
        <taxon>Pseudomonadota</taxon>
        <taxon>Gammaproteobacteria</taxon>
        <taxon>Pseudomonadales</taxon>
        <taxon>Pseudomonadaceae</taxon>
        <taxon>Pseudomonas</taxon>
    </lineage>
</organism>
<proteinExistence type="predicted"/>